<sequence length="396" mass="45444">MLSGYGGALSGSGALKVILDALSTGSTFEPSDLDIYIPTRIDALHSALHILEPSGVCWANFLSDKLEDSVWMFYRERSRFGYASEPVLKAVENLISILDEDYPEEHELDEDLVFQIREDWLGTGLDEELLAKYLVERVMERRRYKGREMIVCLVTTWFNISHPDSAKETNIKTDRDYGFRVLNGRVPDTGKQIQVIIVPWKPRSVMRTILSFYATHVMCFISGSIAAHLYFSGIENRQASLLDFKGDKRQGGALESIKKWQARGWTFTEMDRTKNRIRQASDDGKFISLEGCFTSVFQKMHKGKSLPHWWQGYFTSREEAVRAYSWWESKGKIIDVYRRSHVHVAETGARLLGWVQSELNGHEDVMPQGQERDVHQTVLDLWFGGIEPPSRIDCFI</sequence>
<dbReference type="EMBL" id="KZ805616">
    <property type="protein sequence ID" value="PVH93099.1"/>
    <property type="molecule type" value="Genomic_DNA"/>
</dbReference>
<reference evidence="1 2" key="1">
    <citation type="journal article" date="2018" name="Sci. Rep.">
        <title>Comparative genomics provides insights into the lifestyle and reveals functional heterogeneity of dark septate endophytic fungi.</title>
        <authorList>
            <person name="Knapp D.G."/>
            <person name="Nemeth J.B."/>
            <person name="Barry K."/>
            <person name="Hainaut M."/>
            <person name="Henrissat B."/>
            <person name="Johnson J."/>
            <person name="Kuo A."/>
            <person name="Lim J.H.P."/>
            <person name="Lipzen A."/>
            <person name="Nolan M."/>
            <person name="Ohm R.A."/>
            <person name="Tamas L."/>
            <person name="Grigoriev I.V."/>
            <person name="Spatafora J.W."/>
            <person name="Nagy L.G."/>
            <person name="Kovacs G.M."/>
        </authorList>
    </citation>
    <scope>NUCLEOTIDE SEQUENCE [LARGE SCALE GENOMIC DNA]</scope>
    <source>
        <strain evidence="1 2">DSE2036</strain>
    </source>
</reference>
<evidence type="ECO:0000313" key="1">
    <source>
        <dbReference type="EMBL" id="PVH93099.1"/>
    </source>
</evidence>
<accession>A0A2V1D7G8</accession>
<name>A0A2V1D7G8_9PLEO</name>
<proteinExistence type="predicted"/>
<dbReference type="AlphaFoldDB" id="A0A2V1D7G8"/>
<keyword evidence="2" id="KW-1185">Reference proteome</keyword>
<evidence type="ECO:0000313" key="2">
    <source>
        <dbReference type="Proteomes" id="UP000244855"/>
    </source>
</evidence>
<dbReference type="OrthoDB" id="3721553at2759"/>
<organism evidence="1 2">
    <name type="scientific">Periconia macrospinosa</name>
    <dbReference type="NCBI Taxonomy" id="97972"/>
    <lineage>
        <taxon>Eukaryota</taxon>
        <taxon>Fungi</taxon>
        <taxon>Dikarya</taxon>
        <taxon>Ascomycota</taxon>
        <taxon>Pezizomycotina</taxon>
        <taxon>Dothideomycetes</taxon>
        <taxon>Pleosporomycetidae</taxon>
        <taxon>Pleosporales</taxon>
        <taxon>Massarineae</taxon>
        <taxon>Periconiaceae</taxon>
        <taxon>Periconia</taxon>
    </lineage>
</organism>
<gene>
    <name evidence="1" type="ORF">DM02DRAFT_634845</name>
</gene>
<dbReference type="Proteomes" id="UP000244855">
    <property type="component" value="Unassembled WGS sequence"/>
</dbReference>
<dbReference type="STRING" id="97972.A0A2V1D7G8"/>
<protein>
    <submittedName>
        <fullName evidence="1">Uncharacterized protein</fullName>
    </submittedName>
</protein>